<gene>
    <name evidence="1" type="ORF">C8F04DRAFT_1199239</name>
</gene>
<accession>A0AAD6S1H1</accession>
<evidence type="ECO:0000313" key="1">
    <source>
        <dbReference type="EMBL" id="KAJ7018175.1"/>
    </source>
</evidence>
<name>A0AAD6S1H1_9AGAR</name>
<keyword evidence="2" id="KW-1185">Reference proteome</keyword>
<evidence type="ECO:0000313" key="2">
    <source>
        <dbReference type="Proteomes" id="UP001218188"/>
    </source>
</evidence>
<organism evidence="1 2">
    <name type="scientific">Mycena alexandri</name>
    <dbReference type="NCBI Taxonomy" id="1745969"/>
    <lineage>
        <taxon>Eukaryota</taxon>
        <taxon>Fungi</taxon>
        <taxon>Dikarya</taxon>
        <taxon>Basidiomycota</taxon>
        <taxon>Agaricomycotina</taxon>
        <taxon>Agaricomycetes</taxon>
        <taxon>Agaricomycetidae</taxon>
        <taxon>Agaricales</taxon>
        <taxon>Marasmiineae</taxon>
        <taxon>Mycenaceae</taxon>
        <taxon>Mycena</taxon>
    </lineage>
</organism>
<comment type="caution">
    <text evidence="1">The sequence shown here is derived from an EMBL/GenBank/DDBJ whole genome shotgun (WGS) entry which is preliminary data.</text>
</comment>
<dbReference type="EMBL" id="JARJCM010000351">
    <property type="protein sequence ID" value="KAJ7018175.1"/>
    <property type="molecule type" value="Genomic_DNA"/>
</dbReference>
<proteinExistence type="predicted"/>
<sequence length="162" mass="17653">MESHLPPSGKPIELTSERLHHLICSNDVPLPQEIPFIEEILGVQRNGVARLETQLSLLPNNVDRDHLESGLQAAESKAKKYAAVLSILRRPGGLGTSAAAGAPSARLFAPLELVRALRELHPSSNGLHLLPDGGENAAATYRLRDPTRCYSHVAEVRRKHTI</sequence>
<protein>
    <submittedName>
        <fullName evidence="1">Uncharacterized protein</fullName>
    </submittedName>
</protein>
<reference evidence="1" key="1">
    <citation type="submission" date="2023-03" db="EMBL/GenBank/DDBJ databases">
        <title>Massive genome expansion in bonnet fungi (Mycena s.s.) driven by repeated elements and novel gene families across ecological guilds.</title>
        <authorList>
            <consortium name="Lawrence Berkeley National Laboratory"/>
            <person name="Harder C.B."/>
            <person name="Miyauchi S."/>
            <person name="Viragh M."/>
            <person name="Kuo A."/>
            <person name="Thoen E."/>
            <person name="Andreopoulos B."/>
            <person name="Lu D."/>
            <person name="Skrede I."/>
            <person name="Drula E."/>
            <person name="Henrissat B."/>
            <person name="Morin E."/>
            <person name="Kohler A."/>
            <person name="Barry K."/>
            <person name="LaButti K."/>
            <person name="Morin E."/>
            <person name="Salamov A."/>
            <person name="Lipzen A."/>
            <person name="Mereny Z."/>
            <person name="Hegedus B."/>
            <person name="Baldrian P."/>
            <person name="Stursova M."/>
            <person name="Weitz H."/>
            <person name="Taylor A."/>
            <person name="Grigoriev I.V."/>
            <person name="Nagy L.G."/>
            <person name="Martin F."/>
            <person name="Kauserud H."/>
        </authorList>
    </citation>
    <scope>NUCLEOTIDE SEQUENCE</scope>
    <source>
        <strain evidence="1">CBHHK200</strain>
    </source>
</reference>
<dbReference type="Proteomes" id="UP001218188">
    <property type="component" value="Unassembled WGS sequence"/>
</dbReference>
<dbReference type="AlphaFoldDB" id="A0AAD6S1H1"/>